<keyword evidence="1" id="KW-1133">Transmembrane helix</keyword>
<sequence length="126" mass="14249">MATEAVHFPRLRVEKSRALRFSIVFDALLFSSSLRSPISTSSVAVSLQVFKDSRLDVLSISSSGVQWRLLIYVVLLVIVGLFLRFKPGREVLFRGAVGIYWKVCQATGFSLNGLACLQWRFTFFRV</sequence>
<keyword evidence="3" id="KW-1185">Reference proteome</keyword>
<keyword evidence="1" id="KW-0472">Membrane</keyword>
<feature type="transmembrane region" description="Helical" evidence="1">
    <location>
        <begin position="65"/>
        <end position="85"/>
    </location>
</feature>
<accession>A0ABP0YG22</accession>
<proteinExistence type="predicted"/>
<protein>
    <submittedName>
        <fullName evidence="2">Uncharacterized protein</fullName>
    </submittedName>
</protein>
<reference evidence="2 3" key="1">
    <citation type="submission" date="2024-03" db="EMBL/GenBank/DDBJ databases">
        <authorList>
            <person name="Gkanogiannis A."/>
            <person name="Becerra Lopez-Lavalle L."/>
        </authorList>
    </citation>
    <scope>NUCLEOTIDE SEQUENCE [LARGE SCALE GENOMIC DNA]</scope>
</reference>
<name>A0ABP0YG22_9ROSI</name>
<evidence type="ECO:0000313" key="3">
    <source>
        <dbReference type="Proteomes" id="UP001642487"/>
    </source>
</evidence>
<evidence type="ECO:0000256" key="1">
    <source>
        <dbReference type="SAM" id="Phobius"/>
    </source>
</evidence>
<dbReference type="Proteomes" id="UP001642487">
    <property type="component" value="Chromosome 3"/>
</dbReference>
<evidence type="ECO:0000313" key="2">
    <source>
        <dbReference type="EMBL" id="CAK9317795.1"/>
    </source>
</evidence>
<gene>
    <name evidence="2" type="ORF">CITCOLO1_LOCUS9744</name>
</gene>
<dbReference type="EMBL" id="OZ021737">
    <property type="protein sequence ID" value="CAK9317795.1"/>
    <property type="molecule type" value="Genomic_DNA"/>
</dbReference>
<keyword evidence="1" id="KW-0812">Transmembrane</keyword>
<organism evidence="2 3">
    <name type="scientific">Citrullus colocynthis</name>
    <name type="common">colocynth</name>
    <dbReference type="NCBI Taxonomy" id="252529"/>
    <lineage>
        <taxon>Eukaryota</taxon>
        <taxon>Viridiplantae</taxon>
        <taxon>Streptophyta</taxon>
        <taxon>Embryophyta</taxon>
        <taxon>Tracheophyta</taxon>
        <taxon>Spermatophyta</taxon>
        <taxon>Magnoliopsida</taxon>
        <taxon>eudicotyledons</taxon>
        <taxon>Gunneridae</taxon>
        <taxon>Pentapetalae</taxon>
        <taxon>rosids</taxon>
        <taxon>fabids</taxon>
        <taxon>Cucurbitales</taxon>
        <taxon>Cucurbitaceae</taxon>
        <taxon>Benincaseae</taxon>
        <taxon>Citrullus</taxon>
    </lineage>
</organism>